<dbReference type="InterPro" id="IPR029044">
    <property type="entry name" value="Nucleotide-diphossugar_trans"/>
</dbReference>
<organism evidence="6 7">
    <name type="scientific">Albimonas donghaensis</name>
    <dbReference type="NCBI Taxonomy" id="356660"/>
    <lineage>
        <taxon>Bacteria</taxon>
        <taxon>Pseudomonadati</taxon>
        <taxon>Pseudomonadota</taxon>
        <taxon>Alphaproteobacteria</taxon>
        <taxon>Rhodobacterales</taxon>
        <taxon>Paracoccaceae</taxon>
        <taxon>Albimonas</taxon>
    </lineage>
</organism>
<keyword evidence="1 6" id="KW-0808">Transferase</keyword>
<sequence>MSAPDTAPDTTPATAPDTAPDTAMVLAAGLGTRMGALTATTPKPLLRAGGRALIDHALDRAAEGGAARAVVNLHYFPDQIRAHLAGRAAPEILFSDETDALLETGGGVRRALPLLGHGPVWTLNSDAVFGGPAPLPALSAAWDPARMDALLLLVAREDARAYTRAGDFFAEADGRLTRRGDRPTAPLVYTGVQIIRAGAFADGPEGAFSTNLIWDRMLAKGRVFGALHHGPWVDVGTPAGLEEAAAVLSEAAPGASA</sequence>
<feature type="region of interest" description="Disordered" evidence="4">
    <location>
        <begin position="1"/>
        <end position="21"/>
    </location>
</feature>
<dbReference type="GO" id="GO:0016779">
    <property type="term" value="F:nucleotidyltransferase activity"/>
    <property type="evidence" value="ECO:0007669"/>
    <property type="project" value="UniProtKB-KW"/>
</dbReference>
<dbReference type="Pfam" id="PF12804">
    <property type="entry name" value="NTP_transf_3"/>
    <property type="match status" value="1"/>
</dbReference>
<proteinExistence type="predicted"/>
<dbReference type="PANTHER" id="PTHR43584">
    <property type="entry name" value="NUCLEOTIDYL TRANSFERASE"/>
    <property type="match status" value="1"/>
</dbReference>
<dbReference type="AlphaFoldDB" id="A0A1H3EAP9"/>
<dbReference type="Gene3D" id="3.90.550.10">
    <property type="entry name" value="Spore Coat Polysaccharide Biosynthesis Protein SpsA, Chain A"/>
    <property type="match status" value="1"/>
</dbReference>
<name>A0A1H3EAP9_9RHOB</name>
<evidence type="ECO:0000256" key="4">
    <source>
        <dbReference type="SAM" id="MobiDB-lite"/>
    </source>
</evidence>
<accession>A0A1H3EAP9</accession>
<dbReference type="OrthoDB" id="9788272at2"/>
<dbReference type="STRING" id="356660.SAMN05444336_109134"/>
<evidence type="ECO:0000256" key="3">
    <source>
        <dbReference type="ARBA" id="ARBA00022842"/>
    </source>
</evidence>
<dbReference type="RefSeq" id="WP_092684555.1">
    <property type="nucleotide sequence ID" value="NZ_FNMZ01000009.1"/>
</dbReference>
<evidence type="ECO:0000259" key="5">
    <source>
        <dbReference type="Pfam" id="PF12804"/>
    </source>
</evidence>
<dbReference type="SUPFAM" id="SSF53448">
    <property type="entry name" value="Nucleotide-diphospho-sugar transferases"/>
    <property type="match status" value="1"/>
</dbReference>
<keyword evidence="3" id="KW-0460">Magnesium</keyword>
<protein>
    <submittedName>
        <fullName evidence="6">MurNAc alpha-1-phosphate uridylyltransferase</fullName>
    </submittedName>
</protein>
<keyword evidence="2 6" id="KW-0548">Nucleotidyltransferase</keyword>
<dbReference type="Proteomes" id="UP000199118">
    <property type="component" value="Unassembled WGS sequence"/>
</dbReference>
<evidence type="ECO:0000256" key="1">
    <source>
        <dbReference type="ARBA" id="ARBA00022679"/>
    </source>
</evidence>
<keyword evidence="7" id="KW-1185">Reference proteome</keyword>
<dbReference type="CDD" id="cd06422">
    <property type="entry name" value="NTP_transferase_like_1"/>
    <property type="match status" value="1"/>
</dbReference>
<dbReference type="EMBL" id="FNMZ01000009">
    <property type="protein sequence ID" value="SDX75687.1"/>
    <property type="molecule type" value="Genomic_DNA"/>
</dbReference>
<dbReference type="InterPro" id="IPR025877">
    <property type="entry name" value="MobA-like_NTP_Trfase"/>
</dbReference>
<evidence type="ECO:0000313" key="6">
    <source>
        <dbReference type="EMBL" id="SDX75687.1"/>
    </source>
</evidence>
<evidence type="ECO:0000256" key="2">
    <source>
        <dbReference type="ARBA" id="ARBA00022695"/>
    </source>
</evidence>
<dbReference type="InterPro" id="IPR050065">
    <property type="entry name" value="GlmU-like"/>
</dbReference>
<feature type="domain" description="MobA-like NTP transferase" evidence="5">
    <location>
        <begin position="23"/>
        <end position="150"/>
    </location>
</feature>
<reference evidence="6 7" key="1">
    <citation type="submission" date="2016-10" db="EMBL/GenBank/DDBJ databases">
        <authorList>
            <person name="de Groot N.N."/>
        </authorList>
    </citation>
    <scope>NUCLEOTIDE SEQUENCE [LARGE SCALE GENOMIC DNA]</scope>
    <source>
        <strain evidence="6 7">DSM 17890</strain>
    </source>
</reference>
<gene>
    <name evidence="6" type="ORF">SAMN05444336_109134</name>
</gene>
<dbReference type="PANTHER" id="PTHR43584:SF8">
    <property type="entry name" value="N-ACETYLMURAMATE ALPHA-1-PHOSPHATE URIDYLYLTRANSFERASE"/>
    <property type="match status" value="1"/>
</dbReference>
<evidence type="ECO:0000313" key="7">
    <source>
        <dbReference type="Proteomes" id="UP000199118"/>
    </source>
</evidence>